<protein>
    <submittedName>
        <fullName evidence="2">Uncharacterized protein</fullName>
    </submittedName>
</protein>
<sequence length="73" mass="7678">MTLLKPPTNGPSFSSSSSATSSSSSPSLFSPQQLLFSLSHRSTLQSLCPFPTPSLLYRKFSSACSLLSSGCLC</sequence>
<reference evidence="2" key="1">
    <citation type="submission" date="2012-05" db="EMBL/GenBank/DDBJ databases">
        <authorList>
            <person name="Krishnakumar V."/>
            <person name="Cheung F."/>
            <person name="Xiao Y."/>
            <person name="Chan A."/>
            <person name="Moskal W.A."/>
            <person name="Town C.D."/>
        </authorList>
    </citation>
    <scope>NUCLEOTIDE SEQUENCE</scope>
</reference>
<dbReference type="EMBL" id="BT140567">
    <property type="protein sequence ID" value="AFK40362.1"/>
    <property type="molecule type" value="mRNA"/>
</dbReference>
<evidence type="ECO:0000256" key="1">
    <source>
        <dbReference type="SAM" id="MobiDB-lite"/>
    </source>
</evidence>
<feature type="compositionally biased region" description="Low complexity" evidence="1">
    <location>
        <begin position="11"/>
        <end position="29"/>
    </location>
</feature>
<dbReference type="AlphaFoldDB" id="I3SJC0"/>
<feature type="region of interest" description="Disordered" evidence="1">
    <location>
        <begin position="1"/>
        <end position="29"/>
    </location>
</feature>
<evidence type="ECO:0000313" key="2">
    <source>
        <dbReference type="EMBL" id="AFK40362.1"/>
    </source>
</evidence>
<organism evidence="2">
    <name type="scientific">Lotus japonicus</name>
    <name type="common">Lotus corniculatus var. japonicus</name>
    <dbReference type="NCBI Taxonomy" id="34305"/>
    <lineage>
        <taxon>Eukaryota</taxon>
        <taxon>Viridiplantae</taxon>
        <taxon>Streptophyta</taxon>
        <taxon>Embryophyta</taxon>
        <taxon>Tracheophyta</taxon>
        <taxon>Spermatophyta</taxon>
        <taxon>Magnoliopsida</taxon>
        <taxon>eudicotyledons</taxon>
        <taxon>Gunneridae</taxon>
        <taxon>Pentapetalae</taxon>
        <taxon>rosids</taxon>
        <taxon>fabids</taxon>
        <taxon>Fabales</taxon>
        <taxon>Fabaceae</taxon>
        <taxon>Papilionoideae</taxon>
        <taxon>50 kb inversion clade</taxon>
        <taxon>NPAAA clade</taxon>
        <taxon>Hologalegina</taxon>
        <taxon>robinioid clade</taxon>
        <taxon>Loteae</taxon>
        <taxon>Lotus</taxon>
    </lineage>
</organism>
<proteinExistence type="evidence at transcript level"/>
<name>I3SJC0_LOTJA</name>
<accession>I3SJC0</accession>